<dbReference type="Gene3D" id="3.40.50.11720">
    <property type="entry name" value="3-Deoxy-D-manno-octulosonic-acid transferase, N-terminal domain"/>
    <property type="match status" value="1"/>
</dbReference>
<evidence type="ECO:0000256" key="1">
    <source>
        <dbReference type="ARBA" id="ARBA00003394"/>
    </source>
</evidence>
<evidence type="ECO:0000256" key="7">
    <source>
        <dbReference type="ARBA" id="ARBA00049183"/>
    </source>
</evidence>
<dbReference type="PANTHER" id="PTHR42755">
    <property type="entry name" value="3-DEOXY-MANNO-OCTULOSONATE CYTIDYLYLTRANSFERASE"/>
    <property type="match status" value="1"/>
</dbReference>
<keyword evidence="10" id="KW-0472">Membrane</keyword>
<keyword evidence="10" id="KW-0812">Transmembrane</keyword>
<evidence type="ECO:0000256" key="8">
    <source>
        <dbReference type="PIRSR" id="PIRSR639901-1"/>
    </source>
</evidence>
<keyword evidence="5 10" id="KW-0808">Transferase</keyword>
<dbReference type="InterPro" id="IPR039901">
    <property type="entry name" value="Kdotransferase"/>
</dbReference>
<evidence type="ECO:0000259" key="11">
    <source>
        <dbReference type="Pfam" id="PF04413"/>
    </source>
</evidence>
<comment type="catalytic activity">
    <reaction evidence="7 10">
        <text>lipid IVA (E. coli) + CMP-3-deoxy-beta-D-manno-octulosonate = alpha-Kdo-(2-&gt;6)-lipid IVA (E. coli) + CMP + H(+)</text>
        <dbReference type="Rhea" id="RHEA:28066"/>
        <dbReference type="ChEBI" id="CHEBI:15378"/>
        <dbReference type="ChEBI" id="CHEBI:58603"/>
        <dbReference type="ChEBI" id="CHEBI:60364"/>
        <dbReference type="ChEBI" id="CHEBI:60377"/>
        <dbReference type="ChEBI" id="CHEBI:85987"/>
        <dbReference type="EC" id="2.4.99.12"/>
    </reaction>
</comment>
<dbReference type="UniPathway" id="UPA00958"/>
<evidence type="ECO:0000313" key="12">
    <source>
        <dbReference type="EMBL" id="RCL74110.1"/>
    </source>
</evidence>
<dbReference type="GO" id="GO:0009245">
    <property type="term" value="P:lipid A biosynthetic process"/>
    <property type="evidence" value="ECO:0007669"/>
    <property type="project" value="TreeGrafter"/>
</dbReference>
<keyword evidence="10" id="KW-0448">Lipopolysaccharide biosynthesis</keyword>
<dbReference type="InterPro" id="IPR038107">
    <property type="entry name" value="Glycos_transf_N_sf"/>
</dbReference>
<sequence>MKKIKINISIFIYSILTNLFRVVAKIYLSLRLKNDKETSISIKQKLALNMPVKIQKKIIWIHAASVGEAYTGLTVAEIILRNFPELNILLTTSTITSAEMINNSKNKNIIHQFLPLDIKVYILKFLKHWNPKICIFMESEMWPNYFLEIEKSETPFYILNARLSKRSYKNWSRQGQLASKLINIPNIVSCQDKDTLDRLNNLSASNAILSENIKFANPKLPINRDEYQKLKKSINDKIFYIAASTHKKENEFIINNHEKLLRSFPNLVCIIAPRHPSTINEVIQLAQQKRMNWSYLPSKIYDKSTKLFIVSQIGILGTYFAISDFAILGGSFQNHGGHNPIEALQHNCRVIHGKYTQNFSDIYQSLGQLNCTYMISDERELFEQISIFIKDKKKNNEPLSNLEKVINNKRDNVIKEIKNLIFEEIEESKNE</sequence>
<dbReference type="Pfam" id="PF04413">
    <property type="entry name" value="Glycos_transf_N"/>
    <property type="match status" value="1"/>
</dbReference>
<evidence type="ECO:0000256" key="6">
    <source>
        <dbReference type="ARBA" id="ARBA00031445"/>
    </source>
</evidence>
<dbReference type="AlphaFoldDB" id="A0A368DQJ3"/>
<feature type="site" description="Transition state stabilizer" evidence="9">
    <location>
        <position position="214"/>
    </location>
</feature>
<comment type="pathway">
    <text evidence="2 10">Bacterial outer membrane biogenesis; LPS core biosynthesis.</text>
</comment>
<evidence type="ECO:0000256" key="3">
    <source>
        <dbReference type="ARBA" id="ARBA00012621"/>
    </source>
</evidence>
<accession>A0A368DQJ3</accession>
<dbReference type="EMBL" id="QOQD01000003">
    <property type="protein sequence ID" value="RCL74110.1"/>
    <property type="molecule type" value="Genomic_DNA"/>
</dbReference>
<keyword evidence="10" id="KW-1133">Transmembrane helix</keyword>
<protein>
    <recommendedName>
        <fullName evidence="4 10">3-deoxy-D-manno-octulosonic acid transferase</fullName>
        <shortName evidence="10">Kdo transferase</shortName>
        <ecNumber evidence="3 10">2.4.99.12</ecNumber>
    </recommendedName>
    <alternativeName>
        <fullName evidence="6 10">Lipid IV(A) 3-deoxy-D-manno-octulosonic acid transferase</fullName>
    </alternativeName>
</protein>
<proteinExistence type="inferred from homology"/>
<dbReference type="EC" id="2.4.99.12" evidence="3 10"/>
<evidence type="ECO:0000256" key="5">
    <source>
        <dbReference type="ARBA" id="ARBA00022679"/>
    </source>
</evidence>
<dbReference type="Proteomes" id="UP000253570">
    <property type="component" value="Unassembled WGS sequence"/>
</dbReference>
<evidence type="ECO:0000256" key="2">
    <source>
        <dbReference type="ARBA" id="ARBA00004713"/>
    </source>
</evidence>
<dbReference type="Gene3D" id="3.40.50.2000">
    <property type="entry name" value="Glycogen Phosphorylase B"/>
    <property type="match status" value="1"/>
</dbReference>
<comment type="caution">
    <text evidence="12">The sequence shown here is derived from an EMBL/GenBank/DDBJ whole genome shotgun (WGS) entry which is preliminary data.</text>
</comment>
<evidence type="ECO:0000256" key="10">
    <source>
        <dbReference type="RuleBase" id="RU365103"/>
    </source>
</evidence>
<name>A0A368DQJ3_9PROT</name>
<gene>
    <name evidence="12" type="ORF">DBW71_01545</name>
</gene>
<comment type="subcellular location">
    <subcellularLocation>
        <location evidence="10">Cell membrane</location>
    </subcellularLocation>
</comment>
<reference evidence="12 13" key="1">
    <citation type="journal article" date="2018" name="Microbiome">
        <title>Fine metagenomic profile of the Mediterranean stratified and mixed water columns revealed by assembly and recruitment.</title>
        <authorList>
            <person name="Haro-Moreno J.M."/>
            <person name="Lopez-Perez M."/>
            <person name="De La Torre J.R."/>
            <person name="Picazo A."/>
            <person name="Camacho A."/>
            <person name="Rodriguez-Valera F."/>
        </authorList>
    </citation>
    <scope>NUCLEOTIDE SEQUENCE [LARGE SCALE GENOMIC DNA]</scope>
    <source>
        <strain evidence="12">MED-G57</strain>
    </source>
</reference>
<feature type="domain" description="3-deoxy-D-manno-octulosonic-acid transferase N-terminal" evidence="11">
    <location>
        <begin position="44"/>
        <end position="216"/>
    </location>
</feature>
<evidence type="ECO:0000313" key="13">
    <source>
        <dbReference type="Proteomes" id="UP000253570"/>
    </source>
</evidence>
<dbReference type="InterPro" id="IPR007507">
    <property type="entry name" value="Glycos_transf_N"/>
</dbReference>
<dbReference type="GO" id="GO:0009244">
    <property type="term" value="P:lipopolysaccharide core region biosynthetic process"/>
    <property type="evidence" value="ECO:0007669"/>
    <property type="project" value="UniProtKB-UniRule"/>
</dbReference>
<feature type="site" description="Transition state stabilizer" evidence="9">
    <location>
        <position position="138"/>
    </location>
</feature>
<organism evidence="12 13">
    <name type="scientific">PS1 clade bacterium</name>
    <dbReference type="NCBI Taxonomy" id="2175152"/>
    <lineage>
        <taxon>Bacteria</taxon>
        <taxon>Pseudomonadati</taxon>
        <taxon>Pseudomonadota</taxon>
        <taxon>Alphaproteobacteria</taxon>
        <taxon>PS1 clade</taxon>
    </lineage>
</organism>
<comment type="similarity">
    <text evidence="10">Belongs to the glycosyltransferase group 1 family.</text>
</comment>
<evidence type="ECO:0000256" key="9">
    <source>
        <dbReference type="PIRSR" id="PIRSR639901-2"/>
    </source>
</evidence>
<dbReference type="GO" id="GO:0005886">
    <property type="term" value="C:plasma membrane"/>
    <property type="evidence" value="ECO:0007669"/>
    <property type="project" value="UniProtKB-SubCell"/>
</dbReference>
<dbReference type="GO" id="GO:0043842">
    <property type="term" value="F:Kdo transferase activity"/>
    <property type="evidence" value="ECO:0007669"/>
    <property type="project" value="UniProtKB-EC"/>
</dbReference>
<comment type="function">
    <text evidence="1 10">Involved in lipopolysaccharide (LPS) biosynthesis. Catalyzes the transfer of 3-deoxy-D-manno-octulosonate (Kdo) residue(s) from CMP-Kdo to lipid IV(A), the tetraacyldisaccharide-1,4'-bisphosphate precursor of lipid A.</text>
</comment>
<feature type="active site" description="Proton acceptor" evidence="8">
    <location>
        <position position="68"/>
    </location>
</feature>
<evidence type="ECO:0000256" key="4">
    <source>
        <dbReference type="ARBA" id="ARBA00019077"/>
    </source>
</evidence>
<feature type="transmembrane region" description="Helical" evidence="10">
    <location>
        <begin position="6"/>
        <end position="28"/>
    </location>
</feature>
<dbReference type="PANTHER" id="PTHR42755:SF1">
    <property type="entry name" value="3-DEOXY-D-MANNO-OCTULOSONIC ACID TRANSFERASE, MITOCHONDRIAL-RELATED"/>
    <property type="match status" value="1"/>
</dbReference>
<keyword evidence="10" id="KW-1003">Cell membrane</keyword>